<dbReference type="EMBL" id="CAJNNV010016214">
    <property type="protein sequence ID" value="CAE8604261.1"/>
    <property type="molecule type" value="Genomic_DNA"/>
</dbReference>
<organism evidence="1 2">
    <name type="scientific">Polarella glacialis</name>
    <name type="common">Dinoflagellate</name>
    <dbReference type="NCBI Taxonomy" id="89957"/>
    <lineage>
        <taxon>Eukaryota</taxon>
        <taxon>Sar</taxon>
        <taxon>Alveolata</taxon>
        <taxon>Dinophyceae</taxon>
        <taxon>Suessiales</taxon>
        <taxon>Suessiaceae</taxon>
        <taxon>Polarella</taxon>
    </lineage>
</organism>
<keyword evidence="2" id="KW-1185">Reference proteome</keyword>
<gene>
    <name evidence="1" type="ORF">PGLA1383_LOCUS22434</name>
</gene>
<evidence type="ECO:0000313" key="1">
    <source>
        <dbReference type="EMBL" id="CAE8604261.1"/>
    </source>
</evidence>
<accession>A0A813F2C7</accession>
<dbReference type="AlphaFoldDB" id="A0A813F2C7"/>
<reference evidence="1" key="1">
    <citation type="submission" date="2021-02" db="EMBL/GenBank/DDBJ databases">
        <authorList>
            <person name="Dougan E. K."/>
            <person name="Rhodes N."/>
            <person name="Thang M."/>
            <person name="Chan C."/>
        </authorList>
    </citation>
    <scope>NUCLEOTIDE SEQUENCE</scope>
</reference>
<evidence type="ECO:0000313" key="2">
    <source>
        <dbReference type="Proteomes" id="UP000654075"/>
    </source>
</evidence>
<sequence>MWWCVGKPDVAEDEELFGSPKYATAASSSGMSGILLEEADSEALTNFNPDVPLCKFSCGQPVQPGLYKGRKPFDTCCRSCALNKGIGVHDGTCGGKTPTRPARK</sequence>
<protein>
    <submittedName>
        <fullName evidence="1">Uncharacterized protein</fullName>
    </submittedName>
</protein>
<proteinExistence type="predicted"/>
<dbReference type="Proteomes" id="UP000654075">
    <property type="component" value="Unassembled WGS sequence"/>
</dbReference>
<name>A0A813F2C7_POLGL</name>
<feature type="non-terminal residue" evidence="1">
    <location>
        <position position="1"/>
    </location>
</feature>
<comment type="caution">
    <text evidence="1">The sequence shown here is derived from an EMBL/GenBank/DDBJ whole genome shotgun (WGS) entry which is preliminary data.</text>
</comment>